<evidence type="ECO:0000256" key="2">
    <source>
        <dbReference type="ARBA" id="ARBA00022729"/>
    </source>
</evidence>
<dbReference type="Pfam" id="PF19077">
    <property type="entry name" value="Big_13"/>
    <property type="match status" value="4"/>
</dbReference>
<organism evidence="7 8">
    <name type="scientific">Pseudomonas benzenivorans</name>
    <dbReference type="NCBI Taxonomy" id="556533"/>
    <lineage>
        <taxon>Bacteria</taxon>
        <taxon>Pseudomonadati</taxon>
        <taxon>Pseudomonadota</taxon>
        <taxon>Gammaproteobacteria</taxon>
        <taxon>Pseudomonadales</taxon>
        <taxon>Pseudomonadaceae</taxon>
        <taxon>Pseudomonas</taxon>
    </lineage>
</organism>
<keyword evidence="3" id="KW-0677">Repeat</keyword>
<keyword evidence="5" id="KW-0472">Membrane</keyword>
<keyword evidence="8" id="KW-1185">Reference proteome</keyword>
<dbReference type="InterPro" id="IPR032812">
    <property type="entry name" value="SbsA_Ig"/>
</dbReference>
<feature type="domain" description="Cadherin" evidence="6">
    <location>
        <begin position="398"/>
        <end position="496"/>
    </location>
</feature>
<protein>
    <submittedName>
        <fullName evidence="7">Ig-like domain-containing protein</fullName>
    </submittedName>
</protein>
<dbReference type="InterPro" id="IPR015919">
    <property type="entry name" value="Cadherin-like_sf"/>
</dbReference>
<dbReference type="EMBL" id="CP073346">
    <property type="protein sequence ID" value="UTW07207.1"/>
    <property type="molecule type" value="Genomic_DNA"/>
</dbReference>
<dbReference type="Pfam" id="PF17936">
    <property type="entry name" value="Big_6"/>
    <property type="match status" value="6"/>
</dbReference>
<dbReference type="InterPro" id="IPR002126">
    <property type="entry name" value="Cadherin-like_dom"/>
</dbReference>
<proteinExistence type="predicted"/>
<reference evidence="7" key="1">
    <citation type="submission" date="2021-04" db="EMBL/GenBank/DDBJ databases">
        <title>Oceanospirillales bacteria with DddD are important DMSP degraders in coastal seawater.</title>
        <authorList>
            <person name="Liu J."/>
        </authorList>
    </citation>
    <scope>NUCLEOTIDE SEQUENCE</scope>
    <source>
        <strain evidence="7">D13-4</strain>
    </source>
</reference>
<evidence type="ECO:0000313" key="7">
    <source>
        <dbReference type="EMBL" id="UTW07207.1"/>
    </source>
</evidence>
<dbReference type="InterPro" id="IPR041498">
    <property type="entry name" value="Big_6"/>
</dbReference>
<keyword evidence="2" id="KW-0732">Signal</keyword>
<dbReference type="Pfam" id="PF13205">
    <property type="entry name" value="Big_5"/>
    <property type="match status" value="1"/>
</dbReference>
<dbReference type="InterPro" id="IPR039808">
    <property type="entry name" value="Cadherin"/>
</dbReference>
<dbReference type="Gene3D" id="2.80.10.50">
    <property type="match status" value="2"/>
</dbReference>
<dbReference type="InterPro" id="IPR013783">
    <property type="entry name" value="Ig-like_fold"/>
</dbReference>
<accession>A0ABY5H5U1</accession>
<dbReference type="PANTHER" id="PTHR24027">
    <property type="entry name" value="CADHERIN-23"/>
    <property type="match status" value="1"/>
</dbReference>
<dbReference type="InterPro" id="IPR013431">
    <property type="entry name" value="Delta_60_rpt"/>
</dbReference>
<dbReference type="Gene3D" id="2.60.40.1220">
    <property type="match status" value="1"/>
</dbReference>
<comment type="subcellular location">
    <subcellularLocation>
        <location evidence="1">Membrane</location>
    </subcellularLocation>
</comment>
<evidence type="ECO:0000313" key="8">
    <source>
        <dbReference type="Proteomes" id="UP001059672"/>
    </source>
</evidence>
<dbReference type="Gene3D" id="2.60.40.10">
    <property type="entry name" value="Immunoglobulins"/>
    <property type="match status" value="10"/>
</dbReference>
<dbReference type="RefSeq" id="WP_255837769.1">
    <property type="nucleotide sequence ID" value="NZ_CP073346.1"/>
</dbReference>
<dbReference type="Pfam" id="PF17164">
    <property type="entry name" value="DUF5122"/>
    <property type="match status" value="5"/>
</dbReference>
<evidence type="ECO:0000259" key="6">
    <source>
        <dbReference type="PROSITE" id="PS50268"/>
    </source>
</evidence>
<name>A0ABY5H5U1_9PSED</name>
<dbReference type="InterPro" id="IPR014755">
    <property type="entry name" value="Cu-Rt/internalin_Ig-like"/>
</dbReference>
<evidence type="ECO:0000256" key="4">
    <source>
        <dbReference type="ARBA" id="ARBA00022837"/>
    </source>
</evidence>
<dbReference type="SMART" id="SM00112">
    <property type="entry name" value="CA"/>
    <property type="match status" value="1"/>
</dbReference>
<dbReference type="PANTHER" id="PTHR24027:SF438">
    <property type="entry name" value="CADHERIN 23"/>
    <property type="match status" value="1"/>
</dbReference>
<sequence length="2338" mass="231514">MSALRLRLLFPSQQTKDVPLTQLLVVPAERGVTYSIIDAATQKPASGIVLKKKGDALIVEVDEQALVEIEHFYADDQGAAFDVGPAASGEAQLITANDRASQVSSVVWPAGDNDLAAMPLEAEADSNGAMLWGGGLLGGGGLLAAAGGGGGGGGAAVAAVNNIVSGAIVGGPVIDGHGLSVNLYKADGTLLGTATVDAGGRYSYSVGAYTGVVIAEVVDGNDGDDYLDETTNLGKDLNAELFSAGVLTTPNSTLQLNLNVLTSAAYHKAVEAAGGSPLDAATVSNTNTAIAQAFGLPDLHSIVVVTTNGSTTYDLNDGVSAGEVYGTLLAALSGADALRGGDSQASLDALLAGISLTGSTATLNAAAQELVISGAYRANANAQAETSLVVDTIAPVFTSGAVATAINENSGAGQVVYTAQAADASRLSYSLKPGTGDVSAFSIDASSGAVALVGNPNFESKSAYSFTVVATDAAGNASEQAVSLGINDLDEVAPVAPSIDVVATDDIINAAEQGAVISGSAEANATVSLNIAGNLRTVSANGSGAWSYSLVAADIVAMGQGAETLSVTATDAAGNVSAAGTRNVSVDTAAPNAPSINAVATDDIINAAEQAAVISGSAEANATVSLSIAGNLRTVSANGSGVWSYSLVPADIAAMGQGAETLSVTATDAAGNVSAAGTRNVSVDTAAPNAPSINAVATDDIINAAEQAAVISGSAEANATVSLNIAGNLRTVSANGSGAWSYSLVAADIVAMGQGAETLSVTATDAAGNVSAAGTRNVSVDTAAPNAPSIDVVATDDIINAAEQGAVISGSAEANATVSLNIAGNLRTVSANGSGAWSYSLVAADIVAMGQGAETLSVTATDAAGNVSAAGTRNVSVDTAAPNAPSIDAVATDDIINAAEQGAVISGSAEANATVSLSVAGNLRTVSANGSGVWSYSLVPADIAAMGQGAETLSVTATDAAGNISEADTRNVSVDTAAPNAPSINAVATDDIINAAEQGAVISGSAEANATVSLNIAGNLRTVSANGSGAWSYSLVAADIVAMGQGAETLSVTATDAAGNVSAAGTRNVSVDTAAPNAPSIDAVATDDIINAAEQGAVISGSAEANATVSLSVAGNLRTVSANGSGVWSYSLVPADIAAMGQGAETLSVTATDAAGNISEADTRNVSVDTAAPNAPSINAVATDDIINAAEQAAVISGSAEANATVSLSIAGNLRTVSANGSGAWSYSLVAADIVAMGQGAETLSVTATDAAGNVSAAGTRNVSVDTAAPNAPSIDVVATDDIINAAEQGAVISGSAEANATVSLSVAGNLRTVSANGSGVWSYSLVPADIAAMGQGAETLSVTATDAAGNISEADTRNVSVDTAAPNAPSINAVATDDIINAAEQAAVISGSAEANATVSLSIAGNLRTVSANGSGVWSYSLVPADIVAMGQGAETLSVTATDAAGNVSAAGTRAINVDTIAPTAASFALNADTGSSNSDWVTNAGTINVSLAADAASWEFSSNGGAFWAVGTGTSFVLAQGSYGIGSVQVRQTDLAGNVSTVTSNASAITVDSVAPVFLSGYALDTAFGGGDGLVFVDVGGSDGSYPGTTIHLADGGKYILTGAAQLSGSSSYRFAAMRFNADGSLDTSYGSGTGVVTSALSSTHYFSGESALDSSGNIYMPAEVSGGGSDFYDMIVAKFTASGTLDTGFNGDGYALWDFGSSYKHESGQGAAVDANGKLVVVGYSTQDTGVETAVARYNADGTFDTSFATVGWQLYPVAASFDTAKDVVIQSDGKILITGYENSSGSYNAYLMRLSSDGQLDAGFGTGGIVKQDINPSGTDDIFDTAIDASGRIYVLTGGSYAMNVARFTSAGTLDTTFGGGDGIATVSTGGSMTNRGGGMAFDSSGKVLISSAAYLGSGFDTVIARLTSDGALDTSFGQSGLIKANLSDSASGWDEGYDLVVDSADNILIGGYARRSDSNTNDFMVARYKDYQPIALANDTGARGDGVSSDGRVVITGLEAGATWTYSIDGGSSWHEGTGSGFDLTDGTYAIGALQVRQTDLAGNVSAIASNVGVMTVDTVAPTLTASTPADNVTAVAVGSNIVLTFSEAVQAGSGNIVISDGAGDTRNIAISDTSQVTISGSQVTINPTADLASGRTYDVTLASGVLTDTAGNAFAGVATDALDFTTVNTSIVVFDLVEGVSSDHSNRTFDANTAYTIYIRVHSTQSALSTDGVGPGPADTWGAWKGAEALGANDRIVLVGNGSSVKGNWYSNVSAFQTMANLAVWKTNPFSQTSRAARLYDHGDFRRSYNHVSKAIDLWSGNWAANPNQGSALGNVYQVAMPNGILTSQGLA</sequence>
<dbReference type="SUPFAM" id="SSF49313">
    <property type="entry name" value="Cadherin-like"/>
    <property type="match status" value="1"/>
</dbReference>
<dbReference type="SUPFAM" id="SSF63829">
    <property type="entry name" value="Calcium-dependent phosphotriesterase"/>
    <property type="match status" value="1"/>
</dbReference>
<evidence type="ECO:0000256" key="5">
    <source>
        <dbReference type="ARBA" id="ARBA00023136"/>
    </source>
</evidence>
<dbReference type="NCBIfam" id="TIGR02608">
    <property type="entry name" value="delta_60_rpt"/>
    <property type="match status" value="7"/>
</dbReference>
<gene>
    <name evidence="7" type="ORF">KDW96_18875</name>
</gene>
<evidence type="ECO:0000256" key="1">
    <source>
        <dbReference type="ARBA" id="ARBA00004370"/>
    </source>
</evidence>
<dbReference type="Gene3D" id="2.60.40.60">
    <property type="entry name" value="Cadherins"/>
    <property type="match status" value="1"/>
</dbReference>
<keyword evidence="4" id="KW-0106">Calcium</keyword>
<dbReference type="PROSITE" id="PS50268">
    <property type="entry name" value="CADHERIN_2"/>
    <property type="match status" value="1"/>
</dbReference>
<dbReference type="CDD" id="cd11304">
    <property type="entry name" value="Cadherin_repeat"/>
    <property type="match status" value="1"/>
</dbReference>
<dbReference type="Proteomes" id="UP001059672">
    <property type="component" value="Chromosome"/>
</dbReference>
<dbReference type="NCBIfam" id="NF033510">
    <property type="entry name" value="Ca_tandemer"/>
    <property type="match status" value="10"/>
</dbReference>
<evidence type="ECO:0000256" key="3">
    <source>
        <dbReference type="ARBA" id="ARBA00022737"/>
    </source>
</evidence>
<dbReference type="InterPro" id="IPR044016">
    <property type="entry name" value="Big_13"/>
</dbReference>